<dbReference type="EMBL" id="LN728830">
    <property type="protein sequence ID" value="CEP12921.1"/>
    <property type="molecule type" value="Genomic_DNA"/>
</dbReference>
<evidence type="ECO:0000313" key="1">
    <source>
        <dbReference type="EMBL" id="CEP12921.1"/>
    </source>
</evidence>
<gene>
    <name evidence="1" type="primary">PARPA_06939.1 scaffold 25142</name>
</gene>
<evidence type="ECO:0000313" key="2">
    <source>
        <dbReference type="Proteomes" id="UP000054107"/>
    </source>
</evidence>
<dbReference type="Proteomes" id="UP000054107">
    <property type="component" value="Unassembled WGS sequence"/>
</dbReference>
<sequence>MEYFTNKLSKLERLVFETSLKEPYEGEYADWWDQMIYFCQPLQSYYINFSKLNFENCLNLIRGSAQLSSTIATTPVILKMDTTGDMTRPFIEMAQGDSCIHLFSSWDSRRFFFNKGFAQFYECLKPYAPDVIKVLSCKEFEFNAEDLQLKTLKFVIALISSKAGSAHFENMIFNSLQFEKAELPEDARISKLSFTNCIIHTTVLPGISLGIPKIDLLVLDDCLIQEKKEKTIDGREFTSSEDASAAAPASETILSRLGGITYRTVVIITKGVKKTYQYDEASKTYRSKP</sequence>
<accession>A0A0B7N3T1</accession>
<name>A0A0B7N3T1_9FUNG</name>
<dbReference type="AlphaFoldDB" id="A0A0B7N3T1"/>
<organism evidence="1 2">
    <name type="scientific">Parasitella parasitica</name>
    <dbReference type="NCBI Taxonomy" id="35722"/>
    <lineage>
        <taxon>Eukaryota</taxon>
        <taxon>Fungi</taxon>
        <taxon>Fungi incertae sedis</taxon>
        <taxon>Mucoromycota</taxon>
        <taxon>Mucoromycotina</taxon>
        <taxon>Mucoromycetes</taxon>
        <taxon>Mucorales</taxon>
        <taxon>Mucorineae</taxon>
        <taxon>Mucoraceae</taxon>
        <taxon>Parasitella</taxon>
    </lineage>
</organism>
<proteinExistence type="predicted"/>
<reference evidence="1 2" key="1">
    <citation type="submission" date="2014-09" db="EMBL/GenBank/DDBJ databases">
        <authorList>
            <person name="Ellenberger Sabrina"/>
        </authorList>
    </citation>
    <scope>NUCLEOTIDE SEQUENCE [LARGE SCALE GENOMIC DNA]</scope>
    <source>
        <strain evidence="1 2">CBS 412.66</strain>
    </source>
</reference>
<protein>
    <submittedName>
        <fullName evidence="1">Uncharacterized protein</fullName>
    </submittedName>
</protein>
<keyword evidence="2" id="KW-1185">Reference proteome</keyword>